<protein>
    <submittedName>
        <fullName evidence="1">(Mediterranean fruit fly) hypothetical protein</fullName>
    </submittedName>
</protein>
<feature type="non-terminal residue" evidence="1">
    <location>
        <position position="1"/>
    </location>
</feature>
<gene>
    <name evidence="1" type="ORF">CCAP1982_LOCUS3357</name>
</gene>
<sequence length="51" mass="5625">MRAFTPHTPASYWPWKAKESLEVNYSKVELVGSSGAAGYRQGHIKDTSATL</sequence>
<comment type="caution">
    <text evidence="1">The sequence shown here is derived from an EMBL/GenBank/DDBJ whole genome shotgun (WGS) entry which is preliminary data.</text>
</comment>
<dbReference type="AlphaFoldDB" id="A0A811U5W7"/>
<evidence type="ECO:0000313" key="1">
    <source>
        <dbReference type="EMBL" id="CAD6994622.1"/>
    </source>
</evidence>
<proteinExistence type="predicted"/>
<keyword evidence="2" id="KW-1185">Reference proteome</keyword>
<accession>A0A811U5W7</accession>
<evidence type="ECO:0000313" key="2">
    <source>
        <dbReference type="Proteomes" id="UP000606786"/>
    </source>
</evidence>
<reference evidence="1" key="1">
    <citation type="submission" date="2020-11" db="EMBL/GenBank/DDBJ databases">
        <authorList>
            <person name="Whitehead M."/>
        </authorList>
    </citation>
    <scope>NUCLEOTIDE SEQUENCE</scope>
    <source>
        <strain evidence="1">EGII</strain>
    </source>
</reference>
<organism evidence="1 2">
    <name type="scientific">Ceratitis capitata</name>
    <name type="common">Mediterranean fruit fly</name>
    <name type="synonym">Tephritis capitata</name>
    <dbReference type="NCBI Taxonomy" id="7213"/>
    <lineage>
        <taxon>Eukaryota</taxon>
        <taxon>Metazoa</taxon>
        <taxon>Ecdysozoa</taxon>
        <taxon>Arthropoda</taxon>
        <taxon>Hexapoda</taxon>
        <taxon>Insecta</taxon>
        <taxon>Pterygota</taxon>
        <taxon>Neoptera</taxon>
        <taxon>Endopterygota</taxon>
        <taxon>Diptera</taxon>
        <taxon>Brachycera</taxon>
        <taxon>Muscomorpha</taxon>
        <taxon>Tephritoidea</taxon>
        <taxon>Tephritidae</taxon>
        <taxon>Ceratitis</taxon>
        <taxon>Ceratitis</taxon>
    </lineage>
</organism>
<dbReference type="EMBL" id="CAJHJT010000001">
    <property type="protein sequence ID" value="CAD6994622.1"/>
    <property type="molecule type" value="Genomic_DNA"/>
</dbReference>
<name>A0A811U5W7_CERCA</name>
<feature type="non-terminal residue" evidence="1">
    <location>
        <position position="51"/>
    </location>
</feature>
<dbReference type="Proteomes" id="UP000606786">
    <property type="component" value="Unassembled WGS sequence"/>
</dbReference>